<dbReference type="AlphaFoldDB" id="A0A0L0G4G8"/>
<evidence type="ECO:0000256" key="1">
    <source>
        <dbReference type="SAM" id="MobiDB-lite"/>
    </source>
</evidence>
<sequence length="96" mass="10824">MNTVSNSLSTNEFVAFKNHYPFHGPRDGTVLPIHTFNNLPIGPHNQTRTQTTNNDTDPVDFDIESDNVDMPDLRYDSDSSSMTTLLMLECDVGNYK</sequence>
<feature type="compositionally biased region" description="Low complexity" evidence="1">
    <location>
        <begin position="45"/>
        <end position="56"/>
    </location>
</feature>
<proteinExistence type="predicted"/>
<name>A0A0L0G4G8_9EUKA</name>
<dbReference type="GeneID" id="25905131"/>
<gene>
    <name evidence="2" type="ORF">SARC_04627</name>
</gene>
<feature type="compositionally biased region" description="Acidic residues" evidence="1">
    <location>
        <begin position="57"/>
        <end position="69"/>
    </location>
</feature>
<protein>
    <submittedName>
        <fullName evidence="2">Uncharacterized protein</fullName>
    </submittedName>
</protein>
<feature type="region of interest" description="Disordered" evidence="1">
    <location>
        <begin position="41"/>
        <end position="75"/>
    </location>
</feature>
<evidence type="ECO:0000313" key="3">
    <source>
        <dbReference type="Proteomes" id="UP000054560"/>
    </source>
</evidence>
<reference evidence="2 3" key="1">
    <citation type="submission" date="2011-02" db="EMBL/GenBank/DDBJ databases">
        <title>The Genome Sequence of Sphaeroforma arctica JP610.</title>
        <authorList>
            <consortium name="The Broad Institute Genome Sequencing Platform"/>
            <person name="Russ C."/>
            <person name="Cuomo C."/>
            <person name="Young S.K."/>
            <person name="Zeng Q."/>
            <person name="Gargeya S."/>
            <person name="Alvarado L."/>
            <person name="Berlin A."/>
            <person name="Chapman S.B."/>
            <person name="Chen Z."/>
            <person name="Freedman E."/>
            <person name="Gellesch M."/>
            <person name="Goldberg J."/>
            <person name="Griggs A."/>
            <person name="Gujja S."/>
            <person name="Heilman E."/>
            <person name="Heiman D."/>
            <person name="Howarth C."/>
            <person name="Mehta T."/>
            <person name="Neiman D."/>
            <person name="Pearson M."/>
            <person name="Roberts A."/>
            <person name="Saif S."/>
            <person name="Shea T."/>
            <person name="Shenoy N."/>
            <person name="Sisk P."/>
            <person name="Stolte C."/>
            <person name="Sykes S."/>
            <person name="White J."/>
            <person name="Yandava C."/>
            <person name="Burger G."/>
            <person name="Gray M.W."/>
            <person name="Holland P.W.H."/>
            <person name="King N."/>
            <person name="Lang F.B.F."/>
            <person name="Roger A.J."/>
            <person name="Ruiz-Trillo I."/>
            <person name="Haas B."/>
            <person name="Nusbaum C."/>
            <person name="Birren B."/>
        </authorList>
    </citation>
    <scope>NUCLEOTIDE SEQUENCE [LARGE SCALE GENOMIC DNA]</scope>
    <source>
        <strain evidence="2 3">JP610</strain>
    </source>
</reference>
<dbReference type="Proteomes" id="UP000054560">
    <property type="component" value="Unassembled WGS sequence"/>
</dbReference>
<organism evidence="2 3">
    <name type="scientific">Sphaeroforma arctica JP610</name>
    <dbReference type="NCBI Taxonomy" id="667725"/>
    <lineage>
        <taxon>Eukaryota</taxon>
        <taxon>Ichthyosporea</taxon>
        <taxon>Ichthyophonida</taxon>
        <taxon>Sphaeroforma</taxon>
    </lineage>
</organism>
<dbReference type="RefSeq" id="XP_014157010.1">
    <property type="nucleotide sequence ID" value="XM_014301535.1"/>
</dbReference>
<evidence type="ECO:0000313" key="2">
    <source>
        <dbReference type="EMBL" id="KNC83108.1"/>
    </source>
</evidence>
<dbReference type="EMBL" id="KQ241863">
    <property type="protein sequence ID" value="KNC83108.1"/>
    <property type="molecule type" value="Genomic_DNA"/>
</dbReference>
<accession>A0A0L0G4G8</accession>
<keyword evidence="3" id="KW-1185">Reference proteome</keyword>